<dbReference type="PROSITE" id="PS50102">
    <property type="entry name" value="RRM"/>
    <property type="match status" value="1"/>
</dbReference>
<evidence type="ECO:0000256" key="3">
    <source>
        <dbReference type="ARBA" id="ARBA00022737"/>
    </source>
</evidence>
<dbReference type="InterPro" id="IPR012677">
    <property type="entry name" value="Nucleotide-bd_a/b_plait_sf"/>
</dbReference>
<dbReference type="InterPro" id="IPR050374">
    <property type="entry name" value="RRT5_SRSF_SR"/>
</dbReference>
<keyword evidence="10" id="KW-1185">Reference proteome</keyword>
<feature type="region of interest" description="Disordered" evidence="7">
    <location>
        <begin position="258"/>
        <end position="301"/>
    </location>
</feature>
<name>E0S711_ENCIT</name>
<evidence type="ECO:0000313" key="10">
    <source>
        <dbReference type="Proteomes" id="UP000002313"/>
    </source>
</evidence>
<proteinExistence type="predicted"/>
<dbReference type="SMART" id="SM00360">
    <property type="entry name" value="RRM"/>
    <property type="match status" value="2"/>
</dbReference>
<dbReference type="Gene3D" id="3.30.70.330">
    <property type="match status" value="2"/>
</dbReference>
<reference evidence="9 10" key="1">
    <citation type="journal article" date="2010" name="Nat. Commun.">
        <title>The complete sequence of the smallest known nuclear genome from the microsporidian Encephalitozoon intestinalis.</title>
        <authorList>
            <person name="Corradi N."/>
            <person name="Pombert J.-F."/>
            <person name="Farinelli L."/>
            <person name="Didier E.S."/>
            <person name="Keeling P.J."/>
        </authorList>
    </citation>
    <scope>NUCLEOTIDE SEQUENCE [LARGE SCALE GENOMIC DNA]</scope>
    <source>
        <strain evidence="9 10">ATCC 50506</strain>
    </source>
</reference>
<evidence type="ECO:0000256" key="2">
    <source>
        <dbReference type="ARBA" id="ARBA00022664"/>
    </source>
</evidence>
<evidence type="ECO:0000259" key="8">
    <source>
        <dbReference type="PROSITE" id="PS50102"/>
    </source>
</evidence>
<feature type="region of interest" description="Disordered" evidence="7">
    <location>
        <begin position="95"/>
        <end position="141"/>
    </location>
</feature>
<dbReference type="AlphaFoldDB" id="E0S711"/>
<dbReference type="HOGENOM" id="CLU_940185_0_0_1"/>
<evidence type="ECO:0000256" key="1">
    <source>
        <dbReference type="ARBA" id="ARBA00004123"/>
    </source>
</evidence>
<gene>
    <name evidence="9" type="ORF">Eint_051500</name>
</gene>
<dbReference type="SUPFAM" id="SSF54928">
    <property type="entry name" value="RNA-binding domain, RBD"/>
    <property type="match status" value="1"/>
</dbReference>
<accession>E0S711</accession>
<dbReference type="GeneID" id="9699278"/>
<feature type="compositionally biased region" description="Basic and acidic residues" evidence="7">
    <location>
        <begin position="258"/>
        <end position="268"/>
    </location>
</feature>
<dbReference type="CDD" id="cd00590">
    <property type="entry name" value="RRM_SF"/>
    <property type="match status" value="1"/>
</dbReference>
<keyword evidence="2" id="KW-0507">mRNA processing</keyword>
<keyword evidence="4 6" id="KW-0694">RNA-binding</keyword>
<feature type="compositionally biased region" description="Basic and acidic residues" evidence="7">
    <location>
        <begin position="111"/>
        <end position="141"/>
    </location>
</feature>
<evidence type="ECO:0000256" key="5">
    <source>
        <dbReference type="ARBA" id="ARBA00023242"/>
    </source>
</evidence>
<evidence type="ECO:0000256" key="7">
    <source>
        <dbReference type="SAM" id="MobiDB-lite"/>
    </source>
</evidence>
<dbReference type="GO" id="GO:0005634">
    <property type="term" value="C:nucleus"/>
    <property type="evidence" value="ECO:0007669"/>
    <property type="project" value="UniProtKB-SubCell"/>
</dbReference>
<feature type="domain" description="RRM" evidence="8">
    <location>
        <begin position="1"/>
        <end position="70"/>
    </location>
</feature>
<dbReference type="GO" id="GO:0006397">
    <property type="term" value="P:mRNA processing"/>
    <property type="evidence" value="ECO:0007669"/>
    <property type="project" value="UniProtKB-KW"/>
</dbReference>
<dbReference type="Proteomes" id="UP000002313">
    <property type="component" value="Chromosome V"/>
</dbReference>
<protein>
    <submittedName>
        <fullName evidence="9">Arginine/serine rich pre-mRNA splicing factor</fullName>
    </submittedName>
</protein>
<keyword evidence="3" id="KW-0677">Repeat</keyword>
<organism evidence="9 10">
    <name type="scientific">Encephalitozoon intestinalis (strain ATCC 50506)</name>
    <name type="common">Microsporidian parasite</name>
    <name type="synonym">Septata intestinalis</name>
    <dbReference type="NCBI Taxonomy" id="876142"/>
    <lineage>
        <taxon>Eukaryota</taxon>
        <taxon>Fungi</taxon>
        <taxon>Fungi incertae sedis</taxon>
        <taxon>Microsporidia</taxon>
        <taxon>Unikaryonidae</taxon>
        <taxon>Encephalitozoon</taxon>
    </lineage>
</organism>
<sequence length="301" mass="34685">MQIFIGKIPSHVSEEQIKEYFGQFGEVTDLSLKGTYGFLNFDSESSITRVLNQRSHAIDGLPISVERANGRKRPLDGEYHDRYMDMGRGGYSPHRDYRGFRNAPYPPSMRYDGRSPGRYDPRFPDRYGGRSPEYRGDGFRGDPQRSRDFCEYCNSCPIHGIRDVVDSRKRLHTTRDHPNNHLKVVFENIAPNTTVEDFKNFVHDHGFEPSYARLGYSGNHAVLEFKNIEDKDNVMKKLDGVEFNGHVLKTRSYLSKDEYKSRERESYTRNELQPTDTNSSEPQGTTGDIYEGIEDGKAEND</sequence>
<evidence type="ECO:0000256" key="4">
    <source>
        <dbReference type="ARBA" id="ARBA00022884"/>
    </source>
</evidence>
<dbReference type="GO" id="GO:0003729">
    <property type="term" value="F:mRNA binding"/>
    <property type="evidence" value="ECO:0007669"/>
    <property type="project" value="TreeGrafter"/>
</dbReference>
<dbReference type="EMBL" id="CP001946">
    <property type="protein sequence ID" value="ADM11597.1"/>
    <property type="molecule type" value="Genomic_DNA"/>
</dbReference>
<feature type="compositionally biased region" description="Polar residues" evidence="7">
    <location>
        <begin position="269"/>
        <end position="286"/>
    </location>
</feature>
<keyword evidence="5" id="KW-0539">Nucleus</keyword>
<dbReference type="PANTHER" id="PTHR23003">
    <property type="entry name" value="RNA RECOGNITION MOTIF RRM DOMAIN CONTAINING PROTEIN"/>
    <property type="match status" value="1"/>
</dbReference>
<dbReference type="InterPro" id="IPR000504">
    <property type="entry name" value="RRM_dom"/>
</dbReference>
<dbReference type="GO" id="GO:0005737">
    <property type="term" value="C:cytoplasm"/>
    <property type="evidence" value="ECO:0007669"/>
    <property type="project" value="TreeGrafter"/>
</dbReference>
<dbReference type="OrthoDB" id="1099063at2759"/>
<dbReference type="InterPro" id="IPR035979">
    <property type="entry name" value="RBD_domain_sf"/>
</dbReference>
<evidence type="ECO:0000256" key="6">
    <source>
        <dbReference type="PROSITE-ProRule" id="PRU00176"/>
    </source>
</evidence>
<evidence type="ECO:0000313" key="9">
    <source>
        <dbReference type="EMBL" id="ADM11597.1"/>
    </source>
</evidence>
<dbReference type="Pfam" id="PF00076">
    <property type="entry name" value="RRM_1"/>
    <property type="match status" value="1"/>
</dbReference>
<reference evidence="9 10" key="2">
    <citation type="journal article" date="2012" name="Proc. Natl. Acad. Sci. U.S.A.">
        <title>Gain and loss of multiple functionally related, horizontally transferred genes in the reduced genomes of two microsporidian parasites.</title>
        <authorList>
            <person name="Pombert J.-F."/>
            <person name="Selman M."/>
            <person name="Burki F."/>
            <person name="Bardell F.T."/>
            <person name="Farinelli L."/>
            <person name="Solter L.F."/>
            <person name="Whitman D.W."/>
            <person name="Weiss L.M."/>
            <person name="Corradi N."/>
            <person name="Keeling P.J."/>
        </authorList>
    </citation>
    <scope>NUCLEOTIDE SEQUENCE [LARGE SCALE GENOMIC DNA]</scope>
    <source>
        <strain evidence="9 10">ATCC 50506</strain>
    </source>
</reference>
<dbReference type="VEuPathDB" id="MicrosporidiaDB:Eint_051500"/>
<comment type="subcellular location">
    <subcellularLocation>
        <location evidence="1">Nucleus</location>
    </subcellularLocation>
</comment>
<dbReference type="KEGG" id="ein:Eint_051500"/>
<dbReference type="RefSeq" id="XP_003072957.1">
    <property type="nucleotide sequence ID" value="XM_003072911.1"/>
</dbReference>
<dbReference type="PANTHER" id="PTHR23003:SF62">
    <property type="entry name" value="SERINE_ARGININE (SR)-TYPE SHUTTLING MRNA BINDING PROTEIN NPL3"/>
    <property type="match status" value="1"/>
</dbReference>